<keyword evidence="1" id="KW-1133">Transmembrane helix</keyword>
<gene>
    <name evidence="2" type="ORF">ULVI_11630</name>
</gene>
<evidence type="ECO:0000313" key="3">
    <source>
        <dbReference type="Proteomes" id="UP000077013"/>
    </source>
</evidence>
<feature type="transmembrane region" description="Helical" evidence="1">
    <location>
        <begin position="12"/>
        <end position="33"/>
    </location>
</feature>
<dbReference type="STRING" id="1763537.ULVI_11630"/>
<accession>A0A167H1W2</accession>
<evidence type="ECO:0000313" key="2">
    <source>
        <dbReference type="EMBL" id="OAB78125.1"/>
    </source>
</evidence>
<protein>
    <submittedName>
        <fullName evidence="2">Uncharacterized protein</fullName>
    </submittedName>
</protein>
<dbReference type="OrthoDB" id="1449138at2"/>
<dbReference type="EMBL" id="LRXL01000045">
    <property type="protein sequence ID" value="OAB78125.1"/>
    <property type="molecule type" value="Genomic_DNA"/>
</dbReference>
<evidence type="ECO:0000256" key="1">
    <source>
        <dbReference type="SAM" id="Phobius"/>
    </source>
</evidence>
<keyword evidence="1" id="KW-0812">Transmembrane</keyword>
<proteinExistence type="predicted"/>
<dbReference type="RefSeq" id="WP_068592947.1">
    <property type="nucleotide sequence ID" value="NZ_LRXL01000045.1"/>
</dbReference>
<dbReference type="Proteomes" id="UP000077013">
    <property type="component" value="Unassembled WGS sequence"/>
</dbReference>
<reference evidence="2 3" key="1">
    <citation type="submission" date="2016-02" db="EMBL/GenBank/DDBJ databases">
        <title>Ulvibacter sp. LPB0005, isolated from Thais luteostoma.</title>
        <authorList>
            <person name="Shin S.-K."/>
            <person name="Yi H."/>
        </authorList>
    </citation>
    <scope>NUCLEOTIDE SEQUENCE [LARGE SCALE GENOMIC DNA]</scope>
    <source>
        <strain evidence="2 3">LPB0005</strain>
    </source>
</reference>
<sequence length="109" mass="12786">MHKEVQQIFKVIAATILTAALLFPVLFQFSHIFENHEHKTCSEVSVHLHEKKVDCSIYDFHISLFTYTLNSYDKLHIQQYNKLVITALIASEKEVLNHHFYLRGPPLYT</sequence>
<keyword evidence="3" id="KW-1185">Reference proteome</keyword>
<organism evidence="2 3">
    <name type="scientific">Cochleicola gelatinilyticus</name>
    <dbReference type="NCBI Taxonomy" id="1763537"/>
    <lineage>
        <taxon>Bacteria</taxon>
        <taxon>Pseudomonadati</taxon>
        <taxon>Bacteroidota</taxon>
        <taxon>Flavobacteriia</taxon>
        <taxon>Flavobacteriales</taxon>
        <taxon>Flavobacteriaceae</taxon>
        <taxon>Cochleicola</taxon>
    </lineage>
</organism>
<name>A0A167H1W2_9FLAO</name>
<comment type="caution">
    <text evidence="2">The sequence shown here is derived from an EMBL/GenBank/DDBJ whole genome shotgun (WGS) entry which is preliminary data.</text>
</comment>
<keyword evidence="1" id="KW-0472">Membrane</keyword>
<dbReference type="AlphaFoldDB" id="A0A167H1W2"/>